<dbReference type="InterPro" id="IPR021994">
    <property type="entry name" value="DUF3592"/>
</dbReference>
<dbReference type="OrthoDB" id="186649at2157"/>
<name>A0A1S8ARL4_9EURY</name>
<feature type="transmembrane region" description="Helical" evidence="1">
    <location>
        <begin position="12"/>
        <end position="32"/>
    </location>
</feature>
<organism evidence="3 4">
    <name type="scientific">Natrinema saccharevitans</name>
    <dbReference type="NCBI Taxonomy" id="301967"/>
    <lineage>
        <taxon>Archaea</taxon>
        <taxon>Methanobacteriati</taxon>
        <taxon>Methanobacteriota</taxon>
        <taxon>Stenosarchaea group</taxon>
        <taxon>Halobacteria</taxon>
        <taxon>Halobacteriales</taxon>
        <taxon>Natrialbaceae</taxon>
        <taxon>Natrinema</taxon>
    </lineage>
</organism>
<reference evidence="4" key="1">
    <citation type="submission" date="2016-04" db="EMBL/GenBank/DDBJ databases">
        <authorList>
            <person name="Chen S.-C."/>
            <person name="Lai M.-C."/>
        </authorList>
    </citation>
    <scope>NUCLEOTIDE SEQUENCE [LARGE SCALE GENOMIC DNA]</scope>
    <source>
        <strain evidence="4">AB14</strain>
    </source>
</reference>
<dbReference type="EMBL" id="LWLN01000002">
    <property type="protein sequence ID" value="OLZ39312.1"/>
    <property type="molecule type" value="Genomic_DNA"/>
</dbReference>
<keyword evidence="1" id="KW-0472">Membrane</keyword>
<keyword evidence="1" id="KW-1133">Transmembrane helix</keyword>
<feature type="transmembrane region" description="Helical" evidence="1">
    <location>
        <begin position="310"/>
        <end position="327"/>
    </location>
</feature>
<dbReference type="Proteomes" id="UP000189370">
    <property type="component" value="Unassembled WGS sequence"/>
</dbReference>
<proteinExistence type="predicted"/>
<keyword evidence="4" id="KW-1185">Reference proteome</keyword>
<feature type="domain" description="DUF3592" evidence="2">
    <location>
        <begin position="47"/>
        <end position="132"/>
    </location>
</feature>
<gene>
    <name evidence="3" type="ORF">A6E15_18115</name>
</gene>
<evidence type="ECO:0000313" key="3">
    <source>
        <dbReference type="EMBL" id="OLZ39312.1"/>
    </source>
</evidence>
<feature type="transmembrane region" description="Helical" evidence="1">
    <location>
        <begin position="197"/>
        <end position="217"/>
    </location>
</feature>
<accession>A0A1S8ARL4</accession>
<comment type="caution">
    <text evidence="3">The sequence shown here is derived from an EMBL/GenBank/DDBJ whole genome shotgun (WGS) entry which is preliminary data.</text>
</comment>
<sequence length="328" mass="35655">MKVSVRGTPVAVTAGTVIFAVIGLALIGYGGYDYAQQSQTVDDAVEVEATIVETSVTEIESGRSGIEYDTHAEFTYRYQGAEYRSDQIVPGSFDTTYDTRREAESALEPYEDGDTVTAYVDPDAPANGFLEQRTSQGPLQFMAIGGLLLLVLTLDAVGARKPGHGTDLQPVDEHDPQRYPTLFGVDRETVNRVSKQLMKGSVAVLFLSLGGLVLVLLSTESGSGTGSEVQVSLLDPVGLLLGTAFLAGLVLLVSVLLYGVWSFTEYRRLRDRISEPRPPSPFKHPTRLVTILLGNYDLDSYGKRVQRTGFAFLVALFFTAVILQLLVF</sequence>
<dbReference type="AlphaFoldDB" id="A0A1S8ARL4"/>
<dbReference type="Pfam" id="PF12158">
    <property type="entry name" value="DUF3592"/>
    <property type="match status" value="1"/>
</dbReference>
<feature type="transmembrane region" description="Helical" evidence="1">
    <location>
        <begin position="237"/>
        <end position="261"/>
    </location>
</feature>
<protein>
    <recommendedName>
        <fullName evidence="2">DUF3592 domain-containing protein</fullName>
    </recommendedName>
</protein>
<dbReference type="RefSeq" id="WP_076148626.1">
    <property type="nucleotide sequence ID" value="NZ_LWLN01000002.1"/>
</dbReference>
<evidence type="ECO:0000259" key="2">
    <source>
        <dbReference type="Pfam" id="PF12158"/>
    </source>
</evidence>
<keyword evidence="1" id="KW-0812">Transmembrane</keyword>
<evidence type="ECO:0000313" key="4">
    <source>
        <dbReference type="Proteomes" id="UP000189370"/>
    </source>
</evidence>
<evidence type="ECO:0000256" key="1">
    <source>
        <dbReference type="SAM" id="Phobius"/>
    </source>
</evidence>